<dbReference type="Pfam" id="PF03466">
    <property type="entry name" value="LysR_substrate"/>
    <property type="match status" value="1"/>
</dbReference>
<gene>
    <name evidence="6" type="ORF">C0Z20_22140</name>
</gene>
<dbReference type="Proteomes" id="UP000235777">
    <property type="component" value="Unassembled WGS sequence"/>
</dbReference>
<dbReference type="Gene3D" id="1.10.10.10">
    <property type="entry name" value="Winged helix-like DNA-binding domain superfamily/Winged helix DNA-binding domain"/>
    <property type="match status" value="1"/>
</dbReference>
<feature type="domain" description="HTH lysR-type" evidence="5">
    <location>
        <begin position="3"/>
        <end position="60"/>
    </location>
</feature>
<dbReference type="InterPro" id="IPR000847">
    <property type="entry name" value="LysR_HTH_N"/>
</dbReference>
<dbReference type="Gene3D" id="3.40.190.290">
    <property type="match status" value="1"/>
</dbReference>
<evidence type="ECO:0000256" key="3">
    <source>
        <dbReference type="ARBA" id="ARBA00023125"/>
    </source>
</evidence>
<dbReference type="CDD" id="cd08440">
    <property type="entry name" value="PBP2_LTTR_like_4"/>
    <property type="match status" value="1"/>
</dbReference>
<keyword evidence="2" id="KW-0805">Transcription regulation</keyword>
<dbReference type="AlphaFoldDB" id="A0A2N7WZD4"/>
<evidence type="ECO:0000256" key="1">
    <source>
        <dbReference type="ARBA" id="ARBA00009437"/>
    </source>
</evidence>
<keyword evidence="4" id="KW-0804">Transcription</keyword>
<dbReference type="PRINTS" id="PR00039">
    <property type="entry name" value="HTHLYSR"/>
</dbReference>
<dbReference type="InterPro" id="IPR036390">
    <property type="entry name" value="WH_DNA-bd_sf"/>
</dbReference>
<protein>
    <submittedName>
        <fullName evidence="6">LysR family transcriptional regulator</fullName>
    </submittedName>
</protein>
<reference evidence="6 7" key="1">
    <citation type="submission" date="2018-01" db="EMBL/GenBank/DDBJ databases">
        <title>Whole genome analyses suggest that Burkholderia sensu lato contains two further novel genera in the rhizoxinica-symbiotica group Mycetohabitans gen. nov., and Trinickia gen. nov.: implications for the evolution of diazotrophy and nodulation in the Burkholderiaceae.</title>
        <authorList>
            <person name="Estrada-de los Santos P."/>
            <person name="Palmer M."/>
            <person name="Chavez-Ramirez B."/>
            <person name="Beukes C."/>
            <person name="Steenkamp E.T."/>
            <person name="Hirsch A.M."/>
            <person name="Manyaka P."/>
            <person name="Maluk M."/>
            <person name="Lafos M."/>
            <person name="Crook M."/>
            <person name="Gross E."/>
            <person name="Simon M.F."/>
            <person name="Bueno dos Reis Junior F."/>
            <person name="Poole P.S."/>
            <person name="Venter S.N."/>
            <person name="James E.K."/>
        </authorList>
    </citation>
    <scope>NUCLEOTIDE SEQUENCE [LARGE SCALE GENOMIC DNA]</scope>
    <source>
        <strain evidence="6 7">JPY 581</strain>
    </source>
</reference>
<dbReference type="FunFam" id="1.10.10.10:FF:000001">
    <property type="entry name" value="LysR family transcriptional regulator"/>
    <property type="match status" value="1"/>
</dbReference>
<evidence type="ECO:0000313" key="7">
    <source>
        <dbReference type="Proteomes" id="UP000235777"/>
    </source>
</evidence>
<evidence type="ECO:0000259" key="5">
    <source>
        <dbReference type="PROSITE" id="PS50931"/>
    </source>
</evidence>
<dbReference type="PANTHER" id="PTHR30419">
    <property type="entry name" value="HTH-TYPE TRANSCRIPTIONAL REGULATOR YBHD"/>
    <property type="match status" value="1"/>
</dbReference>
<dbReference type="SUPFAM" id="SSF53850">
    <property type="entry name" value="Periplasmic binding protein-like II"/>
    <property type="match status" value="1"/>
</dbReference>
<organism evidence="6 7">
    <name type="scientific">Trinickia symbiotica</name>
    <dbReference type="NCBI Taxonomy" id="863227"/>
    <lineage>
        <taxon>Bacteria</taxon>
        <taxon>Pseudomonadati</taxon>
        <taxon>Pseudomonadota</taxon>
        <taxon>Betaproteobacteria</taxon>
        <taxon>Burkholderiales</taxon>
        <taxon>Burkholderiaceae</taxon>
        <taxon>Trinickia</taxon>
    </lineage>
</organism>
<evidence type="ECO:0000313" key="6">
    <source>
        <dbReference type="EMBL" id="PMS34737.1"/>
    </source>
</evidence>
<dbReference type="GO" id="GO:0005829">
    <property type="term" value="C:cytosol"/>
    <property type="evidence" value="ECO:0007669"/>
    <property type="project" value="TreeGrafter"/>
</dbReference>
<dbReference type="PROSITE" id="PS50931">
    <property type="entry name" value="HTH_LYSR"/>
    <property type="match status" value="1"/>
</dbReference>
<dbReference type="EMBL" id="PNYC01000015">
    <property type="protein sequence ID" value="PMS34737.1"/>
    <property type="molecule type" value="Genomic_DNA"/>
</dbReference>
<keyword evidence="7" id="KW-1185">Reference proteome</keyword>
<sequence length="298" mass="32343">MDLNLRDIRAFIAVAQTGSFTRAATRLHLSQPALTVQIRRLEEIVGTRLFDRNSRSVALTEVGRELLPLMQKSLHDMERVLHDARALSDCARGRVRVAALPSFASSVLPDCIRSLSQAMPSISFEIRDVVASVVNQLVRNEEADLGVTGGEIADPSIEVIHAANDRLCVVCPSNHPLATKRKIGVDDIVAHPLVLTATGTSVRAVVDAALAEAGRAPVINCEPTYMMTAVAMVRARLGVTILPASAREIRAERSLVARPIDDERFLRPIMLVKKRGRGLPRAAEAFAEIVVDALKQGS</sequence>
<comment type="caution">
    <text evidence="6">The sequence shown here is derived from an EMBL/GenBank/DDBJ whole genome shotgun (WGS) entry which is preliminary data.</text>
</comment>
<dbReference type="Pfam" id="PF00126">
    <property type="entry name" value="HTH_1"/>
    <property type="match status" value="1"/>
</dbReference>
<dbReference type="RefSeq" id="WP_018440363.1">
    <property type="nucleotide sequence ID" value="NZ_KB890170.1"/>
</dbReference>
<dbReference type="OrthoDB" id="646694at2"/>
<evidence type="ECO:0000256" key="2">
    <source>
        <dbReference type="ARBA" id="ARBA00023015"/>
    </source>
</evidence>
<dbReference type="PANTHER" id="PTHR30419:SF8">
    <property type="entry name" value="NITROGEN ASSIMILATION TRANSCRIPTIONAL ACTIVATOR-RELATED"/>
    <property type="match status" value="1"/>
</dbReference>
<comment type="similarity">
    <text evidence="1">Belongs to the LysR transcriptional regulatory family.</text>
</comment>
<name>A0A2N7WZD4_9BURK</name>
<evidence type="ECO:0000256" key="4">
    <source>
        <dbReference type="ARBA" id="ARBA00023163"/>
    </source>
</evidence>
<proteinExistence type="inferred from homology"/>
<keyword evidence="3" id="KW-0238">DNA-binding</keyword>
<dbReference type="STRING" id="863227.GCA_000373005_01809"/>
<dbReference type="GO" id="GO:0003700">
    <property type="term" value="F:DNA-binding transcription factor activity"/>
    <property type="evidence" value="ECO:0007669"/>
    <property type="project" value="InterPro"/>
</dbReference>
<dbReference type="GO" id="GO:0003677">
    <property type="term" value="F:DNA binding"/>
    <property type="evidence" value="ECO:0007669"/>
    <property type="project" value="UniProtKB-KW"/>
</dbReference>
<accession>A0A2N7WZD4</accession>
<dbReference type="InterPro" id="IPR005119">
    <property type="entry name" value="LysR_subst-bd"/>
</dbReference>
<dbReference type="SUPFAM" id="SSF46785">
    <property type="entry name" value="Winged helix' DNA-binding domain"/>
    <property type="match status" value="1"/>
</dbReference>
<dbReference type="InterPro" id="IPR050950">
    <property type="entry name" value="HTH-type_LysR_regulators"/>
</dbReference>
<dbReference type="InterPro" id="IPR036388">
    <property type="entry name" value="WH-like_DNA-bd_sf"/>
</dbReference>